<sequence length="287" mass="32325">MDNKLKNIFSQNSSLNDFSEKLNQKNSFLLQAYFASQSAGGPSQEFIPSQNYATQGEEEKPLPGELTFYDPQEPASHIDLNSCVEEKENLNSKLSTLVDNSGTKQSATEIGTPSKPDKLVDYQKSIQPKLLNIKEEEKTEANSAQKPCSDQGGISCPHCYNHLDPHYILSEMQKFLSKQNVCPPPMNLEQKSQSPPPEVNPGDNSLKEIPVVISKSKKIKKKINTCGHPNKKHYAKGMCSICYHRNGRTKLAWKCKHKDKPNYAKGCCQTCYLSLYYNEKKDRTTEI</sequence>
<protein>
    <submittedName>
        <fullName evidence="2">Uncharacterized protein</fullName>
    </submittedName>
</protein>
<evidence type="ECO:0000313" key="3">
    <source>
        <dbReference type="Proteomes" id="UP001295684"/>
    </source>
</evidence>
<reference evidence="2" key="1">
    <citation type="submission" date="2023-07" db="EMBL/GenBank/DDBJ databases">
        <authorList>
            <consortium name="AG Swart"/>
            <person name="Singh M."/>
            <person name="Singh A."/>
            <person name="Seah K."/>
            <person name="Emmerich C."/>
        </authorList>
    </citation>
    <scope>NUCLEOTIDE SEQUENCE</scope>
    <source>
        <strain evidence="2">DP1</strain>
    </source>
</reference>
<keyword evidence="3" id="KW-1185">Reference proteome</keyword>
<evidence type="ECO:0000256" key="1">
    <source>
        <dbReference type="SAM" id="MobiDB-lite"/>
    </source>
</evidence>
<dbReference type="Proteomes" id="UP001295684">
    <property type="component" value="Unassembled WGS sequence"/>
</dbReference>
<comment type="caution">
    <text evidence="2">The sequence shown here is derived from an EMBL/GenBank/DDBJ whole genome shotgun (WGS) entry which is preliminary data.</text>
</comment>
<proteinExistence type="predicted"/>
<feature type="region of interest" description="Disordered" evidence="1">
    <location>
        <begin position="183"/>
        <end position="205"/>
    </location>
</feature>
<organism evidence="2 3">
    <name type="scientific">Euplotes crassus</name>
    <dbReference type="NCBI Taxonomy" id="5936"/>
    <lineage>
        <taxon>Eukaryota</taxon>
        <taxon>Sar</taxon>
        <taxon>Alveolata</taxon>
        <taxon>Ciliophora</taxon>
        <taxon>Intramacronucleata</taxon>
        <taxon>Spirotrichea</taxon>
        <taxon>Hypotrichia</taxon>
        <taxon>Euplotida</taxon>
        <taxon>Euplotidae</taxon>
        <taxon>Moneuplotes</taxon>
    </lineage>
</organism>
<accession>A0AAD1XIE7</accession>
<evidence type="ECO:0000313" key="2">
    <source>
        <dbReference type="EMBL" id="CAI2373276.1"/>
    </source>
</evidence>
<dbReference type="EMBL" id="CAMPGE010014615">
    <property type="protein sequence ID" value="CAI2373276.1"/>
    <property type="molecule type" value="Genomic_DNA"/>
</dbReference>
<gene>
    <name evidence="2" type="ORF">ECRASSUSDP1_LOCUS14617</name>
</gene>
<name>A0AAD1XIE7_EUPCR</name>
<dbReference type="AlphaFoldDB" id="A0AAD1XIE7"/>